<organism evidence="2 3">
    <name type="scientific">Microlunatus aurantiacus</name>
    <dbReference type="NCBI Taxonomy" id="446786"/>
    <lineage>
        <taxon>Bacteria</taxon>
        <taxon>Bacillati</taxon>
        <taxon>Actinomycetota</taxon>
        <taxon>Actinomycetes</taxon>
        <taxon>Propionibacteriales</taxon>
        <taxon>Propionibacteriaceae</taxon>
        <taxon>Microlunatus</taxon>
    </lineage>
</organism>
<sequence>MAKRKSSPRHGHSGDPRKRAEEQARAQAEAAPALEEEVASALESGHPIDIVMLASALIAGLDADPQGPTEELPSPDGFVRMFLESRDARLHALAWTVSRLLPDTGLRGEVDGVIAPGTVPDWLVPLDSPEIVEAWQTTDPLRDSTDVVVAVRVGDADLSVIALIDFNADGAVKDGFVVPAPLAAVQEALSASGETGMEAWALEPADAAAWLTEGMRIGRATEPPFESDSWPQARPLLEWVSRLCPAGGSAWSRPVWRREDVEALVAEFAASPTGVGVADARDVLVDALSTLAEETAGDPQLLSAVRLEIGLGYLWSTRLHHDLDQLLGLPGLLGPYVRWAHARRGVPADDTDEALAAIAHHRAAYVRDVAEINADDGDG</sequence>
<dbReference type="Proteomes" id="UP001500051">
    <property type="component" value="Unassembled WGS sequence"/>
</dbReference>
<evidence type="ECO:0000313" key="2">
    <source>
        <dbReference type="EMBL" id="GAA3706647.1"/>
    </source>
</evidence>
<feature type="region of interest" description="Disordered" evidence="1">
    <location>
        <begin position="1"/>
        <end position="39"/>
    </location>
</feature>
<accession>A0ABP7DMV0</accession>
<feature type="compositionally biased region" description="Low complexity" evidence="1">
    <location>
        <begin position="25"/>
        <end position="39"/>
    </location>
</feature>
<protein>
    <submittedName>
        <fullName evidence="2">Uncharacterized protein</fullName>
    </submittedName>
</protein>
<feature type="compositionally biased region" description="Basic residues" evidence="1">
    <location>
        <begin position="1"/>
        <end position="11"/>
    </location>
</feature>
<gene>
    <name evidence="2" type="ORF">GCM10022204_25620</name>
</gene>
<evidence type="ECO:0000313" key="3">
    <source>
        <dbReference type="Proteomes" id="UP001500051"/>
    </source>
</evidence>
<evidence type="ECO:0000256" key="1">
    <source>
        <dbReference type="SAM" id="MobiDB-lite"/>
    </source>
</evidence>
<comment type="caution">
    <text evidence="2">The sequence shown here is derived from an EMBL/GenBank/DDBJ whole genome shotgun (WGS) entry which is preliminary data.</text>
</comment>
<name>A0ABP7DMV0_9ACTN</name>
<dbReference type="EMBL" id="BAAAYX010000009">
    <property type="protein sequence ID" value="GAA3706647.1"/>
    <property type="molecule type" value="Genomic_DNA"/>
</dbReference>
<proteinExistence type="predicted"/>
<dbReference type="RefSeq" id="WP_344812755.1">
    <property type="nucleotide sequence ID" value="NZ_BAAAYX010000009.1"/>
</dbReference>
<keyword evidence="3" id="KW-1185">Reference proteome</keyword>
<reference evidence="3" key="1">
    <citation type="journal article" date="2019" name="Int. J. Syst. Evol. Microbiol.">
        <title>The Global Catalogue of Microorganisms (GCM) 10K type strain sequencing project: providing services to taxonomists for standard genome sequencing and annotation.</title>
        <authorList>
            <consortium name="The Broad Institute Genomics Platform"/>
            <consortium name="The Broad Institute Genome Sequencing Center for Infectious Disease"/>
            <person name="Wu L."/>
            <person name="Ma J."/>
        </authorList>
    </citation>
    <scope>NUCLEOTIDE SEQUENCE [LARGE SCALE GENOMIC DNA]</scope>
    <source>
        <strain evidence="3">JCM 16548</strain>
    </source>
</reference>
<feature type="compositionally biased region" description="Basic and acidic residues" evidence="1">
    <location>
        <begin position="12"/>
        <end position="24"/>
    </location>
</feature>